<evidence type="ECO:0000313" key="1">
    <source>
        <dbReference type="EMBL" id="MEX0406523.1"/>
    </source>
</evidence>
<name>A0ABV3SJT2_9HYPH</name>
<gene>
    <name evidence="1" type="ORF">ABGN05_12670</name>
</gene>
<reference evidence="1 2" key="1">
    <citation type="submission" date="2024-05" db="EMBL/GenBank/DDBJ databases">
        <authorList>
            <person name="Jiang F."/>
        </authorList>
    </citation>
    <scope>NUCLEOTIDE SEQUENCE [LARGE SCALE GENOMIC DNA]</scope>
    <source>
        <strain evidence="1 2">LZ166</strain>
    </source>
</reference>
<organism evidence="1 2">
    <name type="scientific">Aquibium pacificus</name>
    <dbReference type="NCBI Taxonomy" id="3153579"/>
    <lineage>
        <taxon>Bacteria</taxon>
        <taxon>Pseudomonadati</taxon>
        <taxon>Pseudomonadota</taxon>
        <taxon>Alphaproteobacteria</taxon>
        <taxon>Hyphomicrobiales</taxon>
        <taxon>Phyllobacteriaceae</taxon>
        <taxon>Aquibium</taxon>
    </lineage>
</organism>
<keyword evidence="2" id="KW-1185">Reference proteome</keyword>
<dbReference type="Proteomes" id="UP001556692">
    <property type="component" value="Unassembled WGS sequence"/>
</dbReference>
<accession>A0ABV3SJT2</accession>
<sequence length="89" mass="10248">MDEDLERMDRDALLVEARKLRNAIRAHCDATSHDLCWHHSDMWALLPERLDPAIAVPPLSKFMRGCICYRQSLDEQASDAPVHDEEFDG</sequence>
<evidence type="ECO:0000313" key="2">
    <source>
        <dbReference type="Proteomes" id="UP001556692"/>
    </source>
</evidence>
<dbReference type="RefSeq" id="WP_367954419.1">
    <property type="nucleotide sequence ID" value="NZ_JBDPGJ010000003.1"/>
</dbReference>
<protein>
    <submittedName>
        <fullName evidence="1">Uncharacterized protein</fullName>
    </submittedName>
</protein>
<proteinExistence type="predicted"/>
<comment type="caution">
    <text evidence="1">The sequence shown here is derived from an EMBL/GenBank/DDBJ whole genome shotgun (WGS) entry which is preliminary data.</text>
</comment>
<dbReference type="EMBL" id="JBDPGJ010000003">
    <property type="protein sequence ID" value="MEX0406523.1"/>
    <property type="molecule type" value="Genomic_DNA"/>
</dbReference>